<name>A0AAN8NCC9_9PEZI</name>
<reference evidence="2 3" key="1">
    <citation type="submission" date="2019-10" db="EMBL/GenBank/DDBJ databases">
        <authorList>
            <person name="Palmer J.M."/>
        </authorList>
    </citation>
    <scope>NUCLEOTIDE SEQUENCE [LARGE SCALE GENOMIC DNA]</scope>
    <source>
        <strain evidence="2 3">TWF506</strain>
    </source>
</reference>
<feature type="compositionally biased region" description="Basic and acidic residues" evidence="1">
    <location>
        <begin position="1"/>
        <end position="14"/>
    </location>
</feature>
<sequence>MAGSLRKKDTEHNIRQLYLDQATEETGESSGPSHDPAQATMGTDSPMQRNPDETPLERVAGGSQRPPQDSSSSSAEWTGPNIDDMRIASKTHLLDYPWLAAVEAENYIYFVEVCLEEAIWWIETRLAFEKYTTVPTDAFKDLFDDPDEALTGYGFLTEDKNKNLVNKGFFDILSNYRKRTSGTEPPPAGFLRPAEIEAATPPPPPPPPPSRGEKIKNFFLGCGLGFGGKKKKPVKKECDRIGHLLMGAGYRPDPANNPTIAELHKGDYPDPTQYHNDVQIFLELIMCLLYTTCPKIVDVRDILTVSFVNDVRGYRSLRYENGHLVIVSYSFRANKYFRTIIPDPLSRLILIFLIDIRPFIALINTDETIEKSHWHQEYLFPSKKGGAWTMDMMNDILESHTKRQLGFDIGLGMLHLRAVYFNLESQLGEGWLCDVVETVDEDGVTTEKNSIKWSRVPPAATIEGHPGGSRYLSKYYSVG</sequence>
<keyword evidence="3" id="KW-1185">Reference proteome</keyword>
<evidence type="ECO:0000256" key="1">
    <source>
        <dbReference type="SAM" id="MobiDB-lite"/>
    </source>
</evidence>
<feature type="compositionally biased region" description="Pro residues" evidence="1">
    <location>
        <begin position="200"/>
        <end position="210"/>
    </location>
</feature>
<protein>
    <submittedName>
        <fullName evidence="2">Uncharacterized protein</fullName>
    </submittedName>
</protein>
<dbReference type="EMBL" id="JAVHJM010000011">
    <property type="protein sequence ID" value="KAK6502621.1"/>
    <property type="molecule type" value="Genomic_DNA"/>
</dbReference>
<evidence type="ECO:0000313" key="3">
    <source>
        <dbReference type="Proteomes" id="UP001307849"/>
    </source>
</evidence>
<dbReference type="Proteomes" id="UP001307849">
    <property type="component" value="Unassembled WGS sequence"/>
</dbReference>
<evidence type="ECO:0000313" key="2">
    <source>
        <dbReference type="EMBL" id="KAK6502621.1"/>
    </source>
</evidence>
<gene>
    <name evidence="2" type="ORF">TWF506_003201</name>
</gene>
<dbReference type="AlphaFoldDB" id="A0AAN8NCC9"/>
<organism evidence="2 3">
    <name type="scientific">Arthrobotrys conoides</name>
    <dbReference type="NCBI Taxonomy" id="74498"/>
    <lineage>
        <taxon>Eukaryota</taxon>
        <taxon>Fungi</taxon>
        <taxon>Dikarya</taxon>
        <taxon>Ascomycota</taxon>
        <taxon>Pezizomycotina</taxon>
        <taxon>Orbiliomycetes</taxon>
        <taxon>Orbiliales</taxon>
        <taxon>Orbiliaceae</taxon>
        <taxon>Arthrobotrys</taxon>
    </lineage>
</organism>
<accession>A0AAN8NCC9</accession>
<proteinExistence type="predicted"/>
<comment type="caution">
    <text evidence="2">The sequence shown here is derived from an EMBL/GenBank/DDBJ whole genome shotgun (WGS) entry which is preliminary data.</text>
</comment>
<feature type="region of interest" description="Disordered" evidence="1">
    <location>
        <begin position="1"/>
        <end position="81"/>
    </location>
</feature>
<feature type="region of interest" description="Disordered" evidence="1">
    <location>
        <begin position="180"/>
        <end position="212"/>
    </location>
</feature>